<dbReference type="SUPFAM" id="SSF53335">
    <property type="entry name" value="S-adenosyl-L-methionine-dependent methyltransferases"/>
    <property type="match status" value="1"/>
</dbReference>
<evidence type="ECO:0000313" key="1">
    <source>
        <dbReference type="EMBL" id="GAI77118.1"/>
    </source>
</evidence>
<sequence length="143" mass="16220">MLSLGAPRDMRILHPFGGKAEYGLRLDIRADTGPDIIGDAHALPFRDEIFDVVVLDPPYSDDHSKELYGTGQLHFKKYINEAARVLKLGGFLVMYHSLSMPGAPSCRLRIRLLVETRVNHLARIVHIRQKDNTKQLELIKTTF</sequence>
<dbReference type="GO" id="GO:0003676">
    <property type="term" value="F:nucleic acid binding"/>
    <property type="evidence" value="ECO:0007669"/>
    <property type="project" value="InterPro"/>
</dbReference>
<accession>X1R988</accession>
<comment type="caution">
    <text evidence="1">The sequence shown here is derived from an EMBL/GenBank/DDBJ whole genome shotgun (WGS) entry which is preliminary data.</text>
</comment>
<dbReference type="GO" id="GO:0008168">
    <property type="term" value="F:methyltransferase activity"/>
    <property type="evidence" value="ECO:0007669"/>
    <property type="project" value="InterPro"/>
</dbReference>
<protein>
    <submittedName>
        <fullName evidence="1">Uncharacterized protein</fullName>
    </submittedName>
</protein>
<dbReference type="AlphaFoldDB" id="X1R988"/>
<dbReference type="InterPro" id="IPR029063">
    <property type="entry name" value="SAM-dependent_MTases_sf"/>
</dbReference>
<name>X1R988_9ZZZZ</name>
<dbReference type="InterPro" id="IPR002052">
    <property type="entry name" value="DNA_methylase_N6_adenine_CS"/>
</dbReference>
<dbReference type="Gene3D" id="3.40.50.150">
    <property type="entry name" value="Vaccinia Virus protein VP39"/>
    <property type="match status" value="1"/>
</dbReference>
<dbReference type="PROSITE" id="PS00092">
    <property type="entry name" value="N6_MTASE"/>
    <property type="match status" value="1"/>
</dbReference>
<proteinExistence type="predicted"/>
<dbReference type="GO" id="GO:0032259">
    <property type="term" value="P:methylation"/>
    <property type="evidence" value="ECO:0007669"/>
    <property type="project" value="InterPro"/>
</dbReference>
<reference evidence="1" key="1">
    <citation type="journal article" date="2014" name="Front. Microbiol.">
        <title>High frequency of phylogenetically diverse reductive dehalogenase-homologous genes in deep subseafloor sedimentary metagenomes.</title>
        <authorList>
            <person name="Kawai M."/>
            <person name="Futagami T."/>
            <person name="Toyoda A."/>
            <person name="Takaki Y."/>
            <person name="Nishi S."/>
            <person name="Hori S."/>
            <person name="Arai W."/>
            <person name="Tsubouchi T."/>
            <person name="Morono Y."/>
            <person name="Uchiyama I."/>
            <person name="Ito T."/>
            <person name="Fujiyama A."/>
            <person name="Inagaki F."/>
            <person name="Takami H."/>
        </authorList>
    </citation>
    <scope>NUCLEOTIDE SEQUENCE</scope>
    <source>
        <strain evidence="1">Expedition CK06-06</strain>
    </source>
</reference>
<dbReference type="CDD" id="cd02440">
    <property type="entry name" value="AdoMet_MTases"/>
    <property type="match status" value="1"/>
</dbReference>
<gene>
    <name evidence="1" type="ORF">S12H4_13711</name>
</gene>
<organism evidence="1">
    <name type="scientific">marine sediment metagenome</name>
    <dbReference type="NCBI Taxonomy" id="412755"/>
    <lineage>
        <taxon>unclassified sequences</taxon>
        <taxon>metagenomes</taxon>
        <taxon>ecological metagenomes</taxon>
    </lineage>
</organism>
<dbReference type="EMBL" id="BARW01006525">
    <property type="protein sequence ID" value="GAI77118.1"/>
    <property type="molecule type" value="Genomic_DNA"/>
</dbReference>